<evidence type="ECO:0000256" key="6">
    <source>
        <dbReference type="ARBA" id="ARBA00022801"/>
    </source>
</evidence>
<dbReference type="PANTHER" id="PTHR10150:SF0">
    <property type="entry name" value="DNA REPAIR ENDONUCLEASE XPF"/>
    <property type="match status" value="1"/>
</dbReference>
<feature type="compositionally biased region" description="Polar residues" evidence="10">
    <location>
        <begin position="734"/>
        <end position="749"/>
    </location>
</feature>
<comment type="subcellular location">
    <subcellularLocation>
        <location evidence="1">Nucleus</location>
    </subcellularLocation>
</comment>
<accession>A0AB40CN96</accession>
<protein>
    <submittedName>
        <fullName evidence="13">DNA repair endonuclease UVH1 isoform X1</fullName>
    </submittedName>
</protein>
<dbReference type="GO" id="GO:0003697">
    <property type="term" value="F:single-stranded DNA binding"/>
    <property type="evidence" value="ECO:0007669"/>
    <property type="project" value="TreeGrafter"/>
</dbReference>
<dbReference type="GO" id="GO:0000014">
    <property type="term" value="F:single-stranded DNA endodeoxyribonuclease activity"/>
    <property type="evidence" value="ECO:0007669"/>
    <property type="project" value="TreeGrafter"/>
</dbReference>
<dbReference type="GO" id="GO:0000724">
    <property type="term" value="P:double-strand break repair via homologous recombination"/>
    <property type="evidence" value="ECO:0007669"/>
    <property type="project" value="TreeGrafter"/>
</dbReference>
<keyword evidence="3" id="KW-0540">Nuclease</keyword>
<keyword evidence="4 13" id="KW-0255">Endonuclease</keyword>
<evidence type="ECO:0000256" key="2">
    <source>
        <dbReference type="ARBA" id="ARBA00010015"/>
    </source>
</evidence>
<dbReference type="GO" id="GO:0000110">
    <property type="term" value="C:nucleotide-excision repair factor 1 complex"/>
    <property type="evidence" value="ECO:0007669"/>
    <property type="project" value="TreeGrafter"/>
</dbReference>
<gene>
    <name evidence="13" type="primary">LOC120278720</name>
</gene>
<keyword evidence="5" id="KW-0227">DNA damage</keyword>
<feature type="region of interest" description="Disordered" evidence="10">
    <location>
        <begin position="346"/>
        <end position="374"/>
    </location>
</feature>
<proteinExistence type="inferred from homology"/>
<dbReference type="SUPFAM" id="SSF47781">
    <property type="entry name" value="RuvA domain 2-like"/>
    <property type="match status" value="1"/>
</dbReference>
<dbReference type="PANTHER" id="PTHR10150">
    <property type="entry name" value="DNA REPAIR ENDONUCLEASE XPF"/>
    <property type="match status" value="1"/>
</dbReference>
<feature type="compositionally biased region" description="Basic and acidic residues" evidence="10">
    <location>
        <begin position="356"/>
        <end position="367"/>
    </location>
</feature>
<dbReference type="Proteomes" id="UP001515500">
    <property type="component" value="Chromosome 16"/>
</dbReference>
<dbReference type="Gene3D" id="1.10.150.20">
    <property type="entry name" value="5' to 3' exonuclease, C-terminal subdomain"/>
    <property type="match status" value="1"/>
</dbReference>
<dbReference type="SMART" id="SM00891">
    <property type="entry name" value="ERCC4"/>
    <property type="match status" value="1"/>
</dbReference>
<feature type="domain" description="ERCC4" evidence="11">
    <location>
        <begin position="762"/>
        <end position="842"/>
    </location>
</feature>
<keyword evidence="12" id="KW-1185">Reference proteome</keyword>
<dbReference type="Gene3D" id="3.40.50.10130">
    <property type="match status" value="1"/>
</dbReference>
<dbReference type="FunFam" id="3.40.50.10130:FF:000002">
    <property type="entry name" value="DNA repair endonuclease XPF"/>
    <property type="match status" value="1"/>
</dbReference>
<evidence type="ECO:0000259" key="11">
    <source>
        <dbReference type="SMART" id="SM00891"/>
    </source>
</evidence>
<dbReference type="GO" id="GO:0000712">
    <property type="term" value="P:resolution of meiotic recombination intermediates"/>
    <property type="evidence" value="ECO:0007669"/>
    <property type="project" value="TreeGrafter"/>
</dbReference>
<evidence type="ECO:0000256" key="5">
    <source>
        <dbReference type="ARBA" id="ARBA00022763"/>
    </source>
</evidence>
<evidence type="ECO:0000256" key="3">
    <source>
        <dbReference type="ARBA" id="ARBA00022722"/>
    </source>
</evidence>
<evidence type="ECO:0000313" key="12">
    <source>
        <dbReference type="Proteomes" id="UP001515500"/>
    </source>
</evidence>
<dbReference type="InterPro" id="IPR010994">
    <property type="entry name" value="RuvA_2-like"/>
</dbReference>
<dbReference type="InterPro" id="IPR047520">
    <property type="entry name" value="XPF_nuclease"/>
</dbReference>
<evidence type="ECO:0000256" key="4">
    <source>
        <dbReference type="ARBA" id="ARBA00022759"/>
    </source>
</evidence>
<dbReference type="InterPro" id="IPR011335">
    <property type="entry name" value="Restrct_endonuc-II-like"/>
</dbReference>
<dbReference type="Pfam" id="PF02732">
    <property type="entry name" value="ERCC4"/>
    <property type="match status" value="1"/>
</dbReference>
<feature type="compositionally biased region" description="Basic residues" evidence="10">
    <location>
        <begin position="543"/>
        <end position="560"/>
    </location>
</feature>
<feature type="region of interest" description="Disordered" evidence="10">
    <location>
        <begin position="473"/>
        <end position="506"/>
    </location>
</feature>
<dbReference type="GO" id="GO:0003684">
    <property type="term" value="F:damaged DNA binding"/>
    <property type="evidence" value="ECO:0007669"/>
    <property type="project" value="TreeGrafter"/>
</dbReference>
<evidence type="ECO:0000256" key="10">
    <source>
        <dbReference type="SAM" id="MobiDB-lite"/>
    </source>
</evidence>
<evidence type="ECO:0000256" key="1">
    <source>
        <dbReference type="ARBA" id="ARBA00004123"/>
    </source>
</evidence>
<keyword evidence="8" id="KW-0234">DNA repair</keyword>
<organism evidence="12 13">
    <name type="scientific">Dioscorea cayennensis subsp. rotundata</name>
    <name type="common">White Guinea yam</name>
    <name type="synonym">Dioscorea rotundata</name>
    <dbReference type="NCBI Taxonomy" id="55577"/>
    <lineage>
        <taxon>Eukaryota</taxon>
        <taxon>Viridiplantae</taxon>
        <taxon>Streptophyta</taxon>
        <taxon>Embryophyta</taxon>
        <taxon>Tracheophyta</taxon>
        <taxon>Spermatophyta</taxon>
        <taxon>Magnoliopsida</taxon>
        <taxon>Liliopsida</taxon>
        <taxon>Dioscoreales</taxon>
        <taxon>Dioscoreaceae</taxon>
        <taxon>Dioscorea</taxon>
    </lineage>
</organism>
<evidence type="ECO:0000256" key="7">
    <source>
        <dbReference type="ARBA" id="ARBA00023125"/>
    </source>
</evidence>
<comment type="similarity">
    <text evidence="2">Belongs to the XPF family.</text>
</comment>
<reference evidence="13" key="1">
    <citation type="submission" date="2025-08" db="UniProtKB">
        <authorList>
            <consortium name="RefSeq"/>
        </authorList>
    </citation>
    <scope>IDENTIFICATION</scope>
</reference>
<dbReference type="GeneID" id="120278720"/>
<keyword evidence="7" id="KW-0238">DNA-binding</keyword>
<evidence type="ECO:0000256" key="9">
    <source>
        <dbReference type="ARBA" id="ARBA00023242"/>
    </source>
</evidence>
<dbReference type="InterPro" id="IPR006166">
    <property type="entry name" value="ERCC4_domain"/>
</dbReference>
<feature type="region of interest" description="Disordered" evidence="10">
    <location>
        <begin position="529"/>
        <end position="579"/>
    </location>
</feature>
<dbReference type="GO" id="GO:1901255">
    <property type="term" value="P:nucleotide-excision repair involved in interstrand cross-link repair"/>
    <property type="evidence" value="ECO:0007669"/>
    <property type="project" value="TreeGrafter"/>
</dbReference>
<dbReference type="FunFam" id="1.10.150.20:FF:000038">
    <property type="entry name" value="DNA repair endonuclease UVH1"/>
    <property type="match status" value="1"/>
</dbReference>
<sequence>MLPFEEQILSDLLEDPHGGLVVVSAGLPLHSIAASLLIVHHSSSGSILFLSASDSQKSSVLQSLQRLQDPNPNPNLPSELAGDLPGNQRAALYSSGAAFFVTARVLIADLLFPRAPPGSISSLIILNAHRLSDTSPEAFIARLLRRHSPRASVVAFSDRPLPLSSGFSKPERILKSLYIKKLHLWPRFHVLVSADLEKDPPEVVDVRVPMTAAMKGVQSAALEAMGACLRELRRTNKVDVDDLTVENGLFKSFDEIVRQQLDPIWHTLGKKTKQLVNDLKTLRKLVDYLVRYDAVTFLKYLDTLRVSEGGKSIWIYAESSYKIFEFAKKRVYHVLRADGSKISMNSKSAANKKRRVNDDNNKNRENEASCSDGGKGHINSGVMLEEVLEEAPKWKVLRELLEEIEEERRKVALSREDELGIEDTGEDTGIVMVACKDERSCLQLEACITKGPHQVMREEWGKYLLGKAELHGLQKRSKKKNQEPKGFGILNGEVANGPYENTDPSSISKLENDALLAAASEISHLASEEISVGDGSDPCATRGRSRKCRGRGRGRSKKASSKGQTPINRHKNPGDDKVIGKGCSAIEIQGAEKDTEDATDLEERSLLDASTDKAVLRRHSKDHDISESVCAKPLPPVQFYALESDKHILDVWKPSAIVVYHPDIAFVREIEVYKAENPSRKLKVYFLFYEDSTEVQKFEASIRRENAAFESLIRQKSLMMIPVDQDGRCIGLKSSSEPDLHGLQNSQTRKAGGRKTVEKEMQVIVDMREFMSSLPNVLHQKGMRIIPVTLEVGDYVLSPMICVERKSITDLFQSFASGRLYHQVETMVRYYRMPVLLIEFSHEKSFSFQSANDISDDVSPTSIISKLSLLVLHFPRLRLVWSRSVHATAEIFASLKMNQDEPDETKAIRVGVPSEDGVIENDVRAENYNTSAVEFLRRLPGVTDSNYRALMDGCNSLAELALLPIERLAELMGGQKLARTLKDFLDAKFPTLL</sequence>
<keyword evidence="9" id="KW-0539">Nucleus</keyword>
<feature type="region of interest" description="Disordered" evidence="10">
    <location>
        <begin position="734"/>
        <end position="753"/>
    </location>
</feature>
<name>A0AB40CN96_DIOCR</name>
<dbReference type="AlphaFoldDB" id="A0AB40CN96"/>
<dbReference type="RefSeq" id="XP_039141381.1">
    <property type="nucleotide sequence ID" value="XM_039285447.1"/>
</dbReference>
<keyword evidence="6" id="KW-0378">Hydrolase</keyword>
<dbReference type="SUPFAM" id="SSF52980">
    <property type="entry name" value="Restriction endonuclease-like"/>
    <property type="match status" value="1"/>
</dbReference>
<evidence type="ECO:0000256" key="8">
    <source>
        <dbReference type="ARBA" id="ARBA00023204"/>
    </source>
</evidence>
<evidence type="ECO:0000313" key="13">
    <source>
        <dbReference type="RefSeq" id="XP_039141381.1"/>
    </source>
</evidence>
<dbReference type="CDD" id="cd20078">
    <property type="entry name" value="XPF_nuclease_XPF_euk"/>
    <property type="match status" value="1"/>
</dbReference>